<evidence type="ECO:0000313" key="5">
    <source>
        <dbReference type="EMBL" id="SMC36788.1"/>
    </source>
</evidence>
<dbReference type="Proteomes" id="UP000192418">
    <property type="component" value="Unassembled WGS sequence"/>
</dbReference>
<keyword evidence="2 5" id="KW-0808">Transferase</keyword>
<dbReference type="PANTHER" id="PTHR10434:SF9">
    <property type="entry name" value="PHOSPHOLIPID_GLYCEROL ACYLTRANSFERASE DOMAIN-CONTAINING PROTEIN"/>
    <property type="match status" value="1"/>
</dbReference>
<dbReference type="STRING" id="1121400.SAMN02746065_101157"/>
<dbReference type="SMART" id="SM00563">
    <property type="entry name" value="PlsC"/>
    <property type="match status" value="1"/>
</dbReference>
<proteinExistence type="predicted"/>
<accession>A0A1W1YM38</accession>
<gene>
    <name evidence="5" type="ORF">SAMN02746065_101157</name>
</gene>
<evidence type="ECO:0000256" key="1">
    <source>
        <dbReference type="ARBA" id="ARBA00005189"/>
    </source>
</evidence>
<dbReference type="PANTHER" id="PTHR10434">
    <property type="entry name" value="1-ACYL-SN-GLYCEROL-3-PHOSPHATE ACYLTRANSFERASE"/>
    <property type="match status" value="1"/>
</dbReference>
<dbReference type="GO" id="GO:0003841">
    <property type="term" value="F:1-acylglycerol-3-phosphate O-acyltransferase activity"/>
    <property type="evidence" value="ECO:0007669"/>
    <property type="project" value="TreeGrafter"/>
</dbReference>
<organism evidence="5 6">
    <name type="scientific">Desulfocicer vacuolatum DSM 3385</name>
    <dbReference type="NCBI Taxonomy" id="1121400"/>
    <lineage>
        <taxon>Bacteria</taxon>
        <taxon>Pseudomonadati</taxon>
        <taxon>Thermodesulfobacteriota</taxon>
        <taxon>Desulfobacteria</taxon>
        <taxon>Desulfobacterales</taxon>
        <taxon>Desulfobacteraceae</taxon>
        <taxon>Desulfocicer</taxon>
    </lineage>
</organism>
<evidence type="ECO:0000259" key="4">
    <source>
        <dbReference type="SMART" id="SM00563"/>
    </source>
</evidence>
<dbReference type="Pfam" id="PF01553">
    <property type="entry name" value="Acyltransferase"/>
    <property type="match status" value="1"/>
</dbReference>
<evidence type="ECO:0000256" key="3">
    <source>
        <dbReference type="ARBA" id="ARBA00023315"/>
    </source>
</evidence>
<keyword evidence="3 5" id="KW-0012">Acyltransferase</keyword>
<name>A0A1W1YM38_9BACT</name>
<dbReference type="AlphaFoldDB" id="A0A1W1YM38"/>
<feature type="domain" description="Phospholipid/glycerol acyltransferase" evidence="4">
    <location>
        <begin position="41"/>
        <end position="150"/>
    </location>
</feature>
<evidence type="ECO:0000256" key="2">
    <source>
        <dbReference type="ARBA" id="ARBA00022679"/>
    </source>
</evidence>
<dbReference type="GO" id="GO:0006654">
    <property type="term" value="P:phosphatidic acid biosynthetic process"/>
    <property type="evidence" value="ECO:0007669"/>
    <property type="project" value="TreeGrafter"/>
</dbReference>
<evidence type="ECO:0000313" key="6">
    <source>
        <dbReference type="Proteomes" id="UP000192418"/>
    </source>
</evidence>
<comment type="pathway">
    <text evidence="1">Lipid metabolism.</text>
</comment>
<dbReference type="InterPro" id="IPR002123">
    <property type="entry name" value="Plipid/glycerol_acylTrfase"/>
</dbReference>
<dbReference type="EMBL" id="FWXY01000001">
    <property type="protein sequence ID" value="SMC36788.1"/>
    <property type="molecule type" value="Genomic_DNA"/>
</dbReference>
<dbReference type="SUPFAM" id="SSF69593">
    <property type="entry name" value="Glycerol-3-phosphate (1)-acyltransferase"/>
    <property type="match status" value="1"/>
</dbReference>
<reference evidence="5 6" key="1">
    <citation type="submission" date="2017-04" db="EMBL/GenBank/DDBJ databases">
        <authorList>
            <person name="Afonso C.L."/>
            <person name="Miller P.J."/>
            <person name="Scott M.A."/>
            <person name="Spackman E."/>
            <person name="Goraichik I."/>
            <person name="Dimitrov K.M."/>
            <person name="Suarez D.L."/>
            <person name="Swayne D.E."/>
        </authorList>
    </citation>
    <scope>NUCLEOTIDE SEQUENCE [LARGE SCALE GENOMIC DNA]</scope>
    <source>
        <strain evidence="5 6">DSM 3385</strain>
    </source>
</reference>
<sequence length="202" mass="22680">MSHTIFDSPALKKIMPRLSRMILKAAQWRVEGSLPQSSRFVVIAAPHTSNWDFPFMLLISFAMEMKVNWMGKDAIFRKPFRGLFKWLGGIPIDRSRSNNVVGQSIETLTHLDNLALVVPPSGTRQRVTRWKTGFYHIAHGAKVPIALGFLDYQRKAGGIGPHLIPRGDLAADMEIISKFYARVTGKHPENAILPSHVNNKTP</sequence>
<protein>
    <submittedName>
        <fullName evidence="5">1-acyl-sn-glycerol-3-phosphate acyltransferases</fullName>
    </submittedName>
</protein>
<keyword evidence="6" id="KW-1185">Reference proteome</keyword>